<protein>
    <submittedName>
        <fullName evidence="1">Uncharacterized protein</fullName>
    </submittedName>
</protein>
<organism evidence="1 2">
    <name type="scientific">Melastoma candidum</name>
    <dbReference type="NCBI Taxonomy" id="119954"/>
    <lineage>
        <taxon>Eukaryota</taxon>
        <taxon>Viridiplantae</taxon>
        <taxon>Streptophyta</taxon>
        <taxon>Embryophyta</taxon>
        <taxon>Tracheophyta</taxon>
        <taxon>Spermatophyta</taxon>
        <taxon>Magnoliopsida</taxon>
        <taxon>eudicotyledons</taxon>
        <taxon>Gunneridae</taxon>
        <taxon>Pentapetalae</taxon>
        <taxon>rosids</taxon>
        <taxon>malvids</taxon>
        <taxon>Myrtales</taxon>
        <taxon>Melastomataceae</taxon>
        <taxon>Melastomatoideae</taxon>
        <taxon>Melastomateae</taxon>
        <taxon>Melastoma</taxon>
    </lineage>
</organism>
<evidence type="ECO:0000313" key="2">
    <source>
        <dbReference type="Proteomes" id="UP001057402"/>
    </source>
</evidence>
<evidence type="ECO:0000313" key="1">
    <source>
        <dbReference type="EMBL" id="KAI4384955.1"/>
    </source>
</evidence>
<reference evidence="2" key="1">
    <citation type="journal article" date="2023" name="Front. Plant Sci.">
        <title>Chromosomal-level genome assembly of Melastoma candidum provides insights into trichome evolution.</title>
        <authorList>
            <person name="Zhong Y."/>
            <person name="Wu W."/>
            <person name="Sun C."/>
            <person name="Zou P."/>
            <person name="Liu Y."/>
            <person name="Dai S."/>
            <person name="Zhou R."/>
        </authorList>
    </citation>
    <scope>NUCLEOTIDE SEQUENCE [LARGE SCALE GENOMIC DNA]</scope>
</reference>
<gene>
    <name evidence="1" type="ORF">MLD38_003038</name>
</gene>
<name>A0ACB9S1B5_9MYRT</name>
<keyword evidence="2" id="KW-1185">Reference proteome</keyword>
<sequence length="675" mass="74567">MIEVSSPGPATSVHKQRLQSPTSPFFLGSNDDALERAQARAARAAALRRRSFVSVNPYSQPQSGDGEDGNGDPGLKRQQILELFQNCIKLASENKINQKNTWELGLIDHMHEIIKVEVESEAETNFQKASCTLEAGVKIYSLRVDSVHSEAYKVLGGINRVGNGSQQDGMVENPDVPSGGAAEEDPSKKDAEKKLSPLSTLESSFEALNVKKFDVAFLVDPLYHHTSAQFDEGGAKGLLMNNLGVYGGCRVLFDSLEVPGKCISCNSKNNSSDKVDLSFARDCFEQMQLAMLEKKEITPTLREIVDQFDELDRRPTGAPFAVQEPDKLHDPSCSADIFEAEESVNDDPWDFHQDDDDAAVGAEDLNSGNPTFYHGAEKNEGFSGDPPDGVAEFEELESFLFLGLGYTGKYNAWAGPEHWKFLKPKASEEKDVEQNNSHGIAKKTRNKKGVVDIDFTNSLDKKTADIFAPPKNPKTLLLPASRMASNIRLPEDCHYQPENLVKLFLLPNVMCIGRTQRKQSDDLRATYDNCGPSTSWDSENGFEGPYDDADIHSDVEETSLVLQPRQVNKIEVKYDKTSKQVDVQLLKETLWHHIQQVPEGSIQKDPEEAISFKKILAGFPADCRAASTIGDISPHLSFICLLHLANEHGLVLRGCDDLDDVTVNLPRLDMRANGG</sequence>
<comment type="caution">
    <text evidence="1">The sequence shown here is derived from an EMBL/GenBank/DDBJ whole genome shotgun (WGS) entry which is preliminary data.</text>
</comment>
<proteinExistence type="predicted"/>
<dbReference type="Proteomes" id="UP001057402">
    <property type="component" value="Chromosome 2"/>
</dbReference>
<accession>A0ACB9S1B5</accession>
<dbReference type="EMBL" id="CM042881">
    <property type="protein sequence ID" value="KAI4384955.1"/>
    <property type="molecule type" value="Genomic_DNA"/>
</dbReference>